<gene>
    <name evidence="3" type="ORF">SAMN04489711_10347</name>
</gene>
<name>A0A1I2BL42_9BURK</name>
<evidence type="ECO:0008006" key="5">
    <source>
        <dbReference type="Google" id="ProtNLM"/>
    </source>
</evidence>
<feature type="signal peptide" evidence="2">
    <location>
        <begin position="1"/>
        <end position="26"/>
    </location>
</feature>
<dbReference type="EMBL" id="FONX01000003">
    <property type="protein sequence ID" value="SFE56637.1"/>
    <property type="molecule type" value="Genomic_DNA"/>
</dbReference>
<dbReference type="AlphaFoldDB" id="A0A1I2BL42"/>
<dbReference type="Proteomes" id="UP000199119">
    <property type="component" value="Unassembled WGS sequence"/>
</dbReference>
<keyword evidence="4" id="KW-1185">Reference proteome</keyword>
<feature type="compositionally biased region" description="Low complexity" evidence="1">
    <location>
        <begin position="356"/>
        <end position="377"/>
    </location>
</feature>
<keyword evidence="2" id="KW-0732">Signal</keyword>
<evidence type="ECO:0000256" key="2">
    <source>
        <dbReference type="SAM" id="SignalP"/>
    </source>
</evidence>
<sequence length="377" mass="39290">MPSLRRHSAAIAVLALFAQFPVASMAQTPAAAPSAAASQPASAAAPAAASDWIQYDDLSLTPVVDDVSRSLAAARTALAAKDNAKAAESLQAAARALHAQAEQAAKADKAQAATDARQARDVQARMAALVKQIDHTADQVRAGKIHDTAGLDRTLTRAQRADLDRRWVLTDVESWYPVTQEPQRHFTAALAEFAKKDYQSAALDVRQASALLRLEATRAHGDARKALQGAEAQLDKTATALSRGKVKTERDLTTVFARADHALALAYHAKATESLAHKAYHDAGYELKAAAQGLENAATWSGDEARGAAGSAAHDARDVGDKLLSGARWTQHELTHGFDAIRNGLARLEHAGGGSAAAATAASPTASSAAPAAKSGS</sequence>
<reference evidence="4" key="1">
    <citation type="submission" date="2016-10" db="EMBL/GenBank/DDBJ databases">
        <authorList>
            <person name="Varghese N."/>
            <person name="Submissions S."/>
        </authorList>
    </citation>
    <scope>NUCLEOTIDE SEQUENCE [LARGE SCALE GENOMIC DNA]</scope>
    <source>
        <strain evidence="4">DSM 27981</strain>
    </source>
</reference>
<evidence type="ECO:0000256" key="1">
    <source>
        <dbReference type="SAM" id="MobiDB-lite"/>
    </source>
</evidence>
<dbReference type="STRING" id="1177982.SAMN04489711_10347"/>
<feature type="region of interest" description="Disordered" evidence="1">
    <location>
        <begin position="352"/>
        <end position="377"/>
    </location>
</feature>
<protein>
    <recommendedName>
        <fullName evidence="5">YfdX protein</fullName>
    </recommendedName>
</protein>
<evidence type="ECO:0000313" key="3">
    <source>
        <dbReference type="EMBL" id="SFE56637.1"/>
    </source>
</evidence>
<accession>A0A1I2BL42</accession>
<dbReference type="RefSeq" id="WP_092938256.1">
    <property type="nucleotide sequence ID" value="NZ_FONX01000003.1"/>
</dbReference>
<evidence type="ECO:0000313" key="4">
    <source>
        <dbReference type="Proteomes" id="UP000199119"/>
    </source>
</evidence>
<feature type="chain" id="PRO_5011629679" description="YfdX protein" evidence="2">
    <location>
        <begin position="27"/>
        <end position="377"/>
    </location>
</feature>
<proteinExistence type="predicted"/>
<dbReference type="OrthoDB" id="8909007at2"/>
<organism evidence="3 4">
    <name type="scientific">Paracidovorax wautersii</name>
    <dbReference type="NCBI Taxonomy" id="1177982"/>
    <lineage>
        <taxon>Bacteria</taxon>
        <taxon>Pseudomonadati</taxon>
        <taxon>Pseudomonadota</taxon>
        <taxon>Betaproteobacteria</taxon>
        <taxon>Burkholderiales</taxon>
        <taxon>Comamonadaceae</taxon>
        <taxon>Paracidovorax</taxon>
    </lineage>
</organism>